<dbReference type="Pfam" id="PF11951">
    <property type="entry name" value="Fungal_trans_2"/>
    <property type="match status" value="1"/>
</dbReference>
<protein>
    <submittedName>
        <fullName evidence="4">Fungal-specific transcription factor domain-containing protein</fullName>
    </submittedName>
</protein>
<dbReference type="EMBL" id="ML977325">
    <property type="protein sequence ID" value="KAF2114460.1"/>
    <property type="molecule type" value="Genomic_DNA"/>
</dbReference>
<evidence type="ECO:0000313" key="5">
    <source>
        <dbReference type="Proteomes" id="UP000799770"/>
    </source>
</evidence>
<evidence type="ECO:0000313" key="4">
    <source>
        <dbReference type="EMBL" id="KAF2114460.1"/>
    </source>
</evidence>
<reference evidence="4" key="1">
    <citation type="journal article" date="2020" name="Stud. Mycol.">
        <title>101 Dothideomycetes genomes: a test case for predicting lifestyles and emergence of pathogens.</title>
        <authorList>
            <person name="Haridas S."/>
            <person name="Albert R."/>
            <person name="Binder M."/>
            <person name="Bloem J."/>
            <person name="Labutti K."/>
            <person name="Salamov A."/>
            <person name="Andreopoulos B."/>
            <person name="Baker S."/>
            <person name="Barry K."/>
            <person name="Bills G."/>
            <person name="Bluhm B."/>
            <person name="Cannon C."/>
            <person name="Castanera R."/>
            <person name="Culley D."/>
            <person name="Daum C."/>
            <person name="Ezra D."/>
            <person name="Gonzalez J."/>
            <person name="Henrissat B."/>
            <person name="Kuo A."/>
            <person name="Liang C."/>
            <person name="Lipzen A."/>
            <person name="Lutzoni F."/>
            <person name="Magnuson J."/>
            <person name="Mondo S."/>
            <person name="Nolan M."/>
            <person name="Ohm R."/>
            <person name="Pangilinan J."/>
            <person name="Park H.-J."/>
            <person name="Ramirez L."/>
            <person name="Alfaro M."/>
            <person name="Sun H."/>
            <person name="Tritt A."/>
            <person name="Yoshinaga Y."/>
            <person name="Zwiers L.-H."/>
            <person name="Turgeon B."/>
            <person name="Goodwin S."/>
            <person name="Spatafora J."/>
            <person name="Crous P."/>
            <person name="Grigoriev I."/>
        </authorList>
    </citation>
    <scope>NUCLEOTIDE SEQUENCE</scope>
    <source>
        <strain evidence="4">CBS 627.86</strain>
    </source>
</reference>
<organism evidence="4 5">
    <name type="scientific">Lophiotrema nucula</name>
    <dbReference type="NCBI Taxonomy" id="690887"/>
    <lineage>
        <taxon>Eukaryota</taxon>
        <taxon>Fungi</taxon>
        <taxon>Dikarya</taxon>
        <taxon>Ascomycota</taxon>
        <taxon>Pezizomycotina</taxon>
        <taxon>Dothideomycetes</taxon>
        <taxon>Pleosporomycetidae</taxon>
        <taxon>Pleosporales</taxon>
        <taxon>Lophiotremataceae</taxon>
        <taxon>Lophiotrema</taxon>
    </lineage>
</organism>
<dbReference type="GO" id="GO:0045944">
    <property type="term" value="P:positive regulation of transcription by RNA polymerase II"/>
    <property type="evidence" value="ECO:0007669"/>
    <property type="project" value="TreeGrafter"/>
</dbReference>
<dbReference type="PANTHER" id="PTHR37534">
    <property type="entry name" value="TRANSCRIPTIONAL ACTIVATOR PROTEIN UGA3"/>
    <property type="match status" value="1"/>
</dbReference>
<comment type="subcellular location">
    <subcellularLocation>
        <location evidence="1">Nucleus</location>
    </subcellularLocation>
</comment>
<dbReference type="GO" id="GO:0008270">
    <property type="term" value="F:zinc ion binding"/>
    <property type="evidence" value="ECO:0007669"/>
    <property type="project" value="InterPro"/>
</dbReference>
<dbReference type="GO" id="GO:0000976">
    <property type="term" value="F:transcription cis-regulatory region binding"/>
    <property type="evidence" value="ECO:0007669"/>
    <property type="project" value="TreeGrafter"/>
</dbReference>
<feature type="domain" description="Zn(2)-C6 fungal-type" evidence="3">
    <location>
        <begin position="33"/>
        <end position="59"/>
    </location>
</feature>
<dbReference type="InterPro" id="IPR036864">
    <property type="entry name" value="Zn2-C6_fun-type_DNA-bd_sf"/>
</dbReference>
<accession>A0A6A5Z4W1</accession>
<dbReference type="OrthoDB" id="5130013at2759"/>
<sequence length="514" mass="57517">MLKKAIHNCWTCKGATFLHDTEVGRLADQRAERKVGCDRALPTCQNCKRSNRTCNGYGLKLAWPDKIDGRRKQKKYHADPGTSSKHYITQNGSFAFLNTTFDDLSGEKINFQDLIKVEKGLKNLSLGPTPAISIAPGFESKDGYLLSYYDQVLARMITTIDDNSNGFRLDLIPMALASSDAASTSLLQATLALSSFHLGRAEDALRYKVKAIKSLSDSFQNGTASQLSQFASCMMLCVYSVFDASDTTWHLHLQGAKSITAALSQYERTMPSFDFFSSWFNYHDTFSSYSHSANVASLNSVVNIELPEDDSKTRKIVGSLGCSPELLSLISCTNQLRAFKDSNSWSPGQPPREVIELATRMRERLKNLNQEIHISFGETIGTIDHRRITLTAEFYRLGAMLYLYQVAPRATIPENGVQGLVNEGFAILDQMEICTSPWPLFMLACNVTSDVDRLKTLQILDAMDQKRRIGNYQIIRGLIQAVWKQQDLTADEKVPTRVDWRTLIDSDSSVPSFI</sequence>
<keyword evidence="2" id="KW-0539">Nucleus</keyword>
<dbReference type="Pfam" id="PF00172">
    <property type="entry name" value="Zn_clus"/>
    <property type="match status" value="1"/>
</dbReference>
<dbReference type="InterPro" id="IPR021858">
    <property type="entry name" value="Fun_TF"/>
</dbReference>
<name>A0A6A5Z4W1_9PLEO</name>
<proteinExistence type="predicted"/>
<dbReference type="SUPFAM" id="SSF57701">
    <property type="entry name" value="Zn2/Cys6 DNA-binding domain"/>
    <property type="match status" value="1"/>
</dbReference>
<dbReference type="GO" id="GO:0005634">
    <property type="term" value="C:nucleus"/>
    <property type="evidence" value="ECO:0007669"/>
    <property type="project" value="UniProtKB-SubCell"/>
</dbReference>
<dbReference type="CDD" id="cd00067">
    <property type="entry name" value="GAL4"/>
    <property type="match status" value="1"/>
</dbReference>
<evidence type="ECO:0000256" key="1">
    <source>
        <dbReference type="ARBA" id="ARBA00004123"/>
    </source>
</evidence>
<evidence type="ECO:0000259" key="3">
    <source>
        <dbReference type="Pfam" id="PF00172"/>
    </source>
</evidence>
<evidence type="ECO:0000256" key="2">
    <source>
        <dbReference type="ARBA" id="ARBA00023242"/>
    </source>
</evidence>
<dbReference type="AlphaFoldDB" id="A0A6A5Z4W1"/>
<dbReference type="InterPro" id="IPR001138">
    <property type="entry name" value="Zn2Cys6_DnaBD"/>
</dbReference>
<dbReference type="Gene3D" id="4.10.240.10">
    <property type="entry name" value="Zn(2)-C6 fungal-type DNA-binding domain"/>
    <property type="match status" value="1"/>
</dbReference>
<keyword evidence="5" id="KW-1185">Reference proteome</keyword>
<dbReference type="PANTHER" id="PTHR37534:SF49">
    <property type="entry name" value="LYSINE BIOSYNTHESIS REGULATORY PROTEIN LYS14"/>
    <property type="match status" value="1"/>
</dbReference>
<gene>
    <name evidence="4" type="ORF">BDV96DRAFT_647164</name>
</gene>
<dbReference type="Proteomes" id="UP000799770">
    <property type="component" value="Unassembled WGS sequence"/>
</dbReference>
<dbReference type="GO" id="GO:0000981">
    <property type="term" value="F:DNA-binding transcription factor activity, RNA polymerase II-specific"/>
    <property type="evidence" value="ECO:0007669"/>
    <property type="project" value="InterPro"/>
</dbReference>